<dbReference type="AlphaFoldDB" id="A0A174E8V9"/>
<evidence type="ECO:0000259" key="1">
    <source>
        <dbReference type="Pfam" id="PF12674"/>
    </source>
</evidence>
<accession>A0A174E8V9</accession>
<sequence length="93" mass="10641">MEEKYCQSCGMPMGDTDELYGTNEDGSRSEDYCNYCYHDGAFTMDCTMEEMIEGCVPMMAGANSGMSEEEARNMMKQFFPELKRWKKAPVNPE</sequence>
<dbReference type="EMBL" id="CYZE01000005">
    <property type="protein sequence ID" value="CUO32420.1"/>
    <property type="molecule type" value="Genomic_DNA"/>
</dbReference>
<name>A0A174E8V9_9FIRM</name>
<proteinExistence type="predicted"/>
<evidence type="ECO:0000313" key="2">
    <source>
        <dbReference type="EMBL" id="CUO32420.1"/>
    </source>
</evidence>
<dbReference type="RefSeq" id="WP_055655451.1">
    <property type="nucleotide sequence ID" value="NZ_CABIXC010000005.1"/>
</dbReference>
<dbReference type="InterPro" id="IPR025868">
    <property type="entry name" value="Zn_ribbon_dom_put"/>
</dbReference>
<dbReference type="Proteomes" id="UP000095651">
    <property type="component" value="Unassembled WGS sequence"/>
</dbReference>
<protein>
    <submittedName>
        <fullName evidence="2">Transcription activator</fullName>
    </submittedName>
</protein>
<feature type="domain" description="Putative zinc ribbon" evidence="1">
    <location>
        <begin position="5"/>
        <end position="86"/>
    </location>
</feature>
<gene>
    <name evidence="2" type="ORF">ERS852407_02479</name>
</gene>
<dbReference type="Pfam" id="PF12674">
    <property type="entry name" value="Zn_ribbon_2"/>
    <property type="match status" value="1"/>
</dbReference>
<reference evidence="2 3" key="1">
    <citation type="submission" date="2015-09" db="EMBL/GenBank/DDBJ databases">
        <authorList>
            <consortium name="Pathogen Informatics"/>
        </authorList>
    </citation>
    <scope>NUCLEOTIDE SEQUENCE [LARGE SCALE GENOMIC DNA]</scope>
    <source>
        <strain evidence="2 3">2789STDY5608850</strain>
    </source>
</reference>
<organism evidence="2 3">
    <name type="scientific">Hungatella hathewayi</name>
    <dbReference type="NCBI Taxonomy" id="154046"/>
    <lineage>
        <taxon>Bacteria</taxon>
        <taxon>Bacillati</taxon>
        <taxon>Bacillota</taxon>
        <taxon>Clostridia</taxon>
        <taxon>Lachnospirales</taxon>
        <taxon>Lachnospiraceae</taxon>
        <taxon>Hungatella</taxon>
    </lineage>
</organism>
<evidence type="ECO:0000313" key="3">
    <source>
        <dbReference type="Proteomes" id="UP000095651"/>
    </source>
</evidence>